<accession>A0ABT1H6H0</accession>
<dbReference type="Pfam" id="PF03466">
    <property type="entry name" value="LysR_substrate"/>
    <property type="match status" value="1"/>
</dbReference>
<comment type="caution">
    <text evidence="7">The sequence shown here is derived from an EMBL/GenBank/DDBJ whole genome shotgun (WGS) entry which is preliminary data.</text>
</comment>
<comment type="similarity">
    <text evidence="1">Belongs to the LysR transcriptional regulatory family.</text>
</comment>
<evidence type="ECO:0000259" key="6">
    <source>
        <dbReference type="PROSITE" id="PS50931"/>
    </source>
</evidence>
<name>A0ABT1H6H0_9NOCA</name>
<dbReference type="InterPro" id="IPR036388">
    <property type="entry name" value="WH-like_DNA-bd_sf"/>
</dbReference>
<dbReference type="SUPFAM" id="SSF53850">
    <property type="entry name" value="Periplasmic binding protein-like II"/>
    <property type="match status" value="1"/>
</dbReference>
<proteinExistence type="inferred from homology"/>
<dbReference type="GO" id="GO:0003677">
    <property type="term" value="F:DNA binding"/>
    <property type="evidence" value="ECO:0007669"/>
    <property type="project" value="UniProtKB-KW"/>
</dbReference>
<evidence type="ECO:0000256" key="4">
    <source>
        <dbReference type="ARBA" id="ARBA00023159"/>
    </source>
</evidence>
<keyword evidence="5" id="KW-0804">Transcription</keyword>
<evidence type="ECO:0000256" key="5">
    <source>
        <dbReference type="ARBA" id="ARBA00023163"/>
    </source>
</evidence>
<dbReference type="Gene3D" id="1.10.10.10">
    <property type="entry name" value="Winged helix-like DNA-binding domain superfamily/Winged helix DNA-binding domain"/>
    <property type="match status" value="1"/>
</dbReference>
<evidence type="ECO:0000256" key="2">
    <source>
        <dbReference type="ARBA" id="ARBA00023015"/>
    </source>
</evidence>
<dbReference type="SUPFAM" id="SSF46785">
    <property type="entry name" value="Winged helix' DNA-binding domain"/>
    <property type="match status" value="1"/>
</dbReference>
<dbReference type="PANTHER" id="PTHR30346">
    <property type="entry name" value="TRANSCRIPTIONAL DUAL REGULATOR HCAR-RELATED"/>
    <property type="match status" value="1"/>
</dbReference>
<dbReference type="InterPro" id="IPR011991">
    <property type="entry name" value="ArsR-like_HTH"/>
</dbReference>
<dbReference type="PROSITE" id="PS50931">
    <property type="entry name" value="HTH_LYSR"/>
    <property type="match status" value="1"/>
</dbReference>
<dbReference type="Gene3D" id="3.40.190.10">
    <property type="entry name" value="Periplasmic binding protein-like II"/>
    <property type="match status" value="2"/>
</dbReference>
<keyword evidence="3 7" id="KW-0238">DNA-binding</keyword>
<evidence type="ECO:0000313" key="7">
    <source>
        <dbReference type="EMBL" id="MCP2162342.1"/>
    </source>
</evidence>
<dbReference type="InterPro" id="IPR000847">
    <property type="entry name" value="LysR_HTH_N"/>
</dbReference>
<evidence type="ECO:0000256" key="3">
    <source>
        <dbReference type="ARBA" id="ARBA00023125"/>
    </source>
</evidence>
<dbReference type="Pfam" id="PF00126">
    <property type="entry name" value="HTH_1"/>
    <property type="match status" value="1"/>
</dbReference>
<dbReference type="InterPro" id="IPR036390">
    <property type="entry name" value="WH_DNA-bd_sf"/>
</dbReference>
<keyword evidence="4" id="KW-0010">Activator</keyword>
<reference evidence="7 8" key="1">
    <citation type="submission" date="2022-06" db="EMBL/GenBank/DDBJ databases">
        <title>Genomic Encyclopedia of Archaeal and Bacterial Type Strains, Phase II (KMG-II): from individual species to whole genera.</title>
        <authorList>
            <person name="Goeker M."/>
        </authorList>
    </citation>
    <scope>NUCLEOTIDE SEQUENCE [LARGE SCALE GENOMIC DNA]</scope>
    <source>
        <strain evidence="7 8">DSM 45037</strain>
    </source>
</reference>
<dbReference type="Proteomes" id="UP001205740">
    <property type="component" value="Unassembled WGS sequence"/>
</dbReference>
<protein>
    <submittedName>
        <fullName evidence="7">DNA-binding transcriptional regulator, LysR family</fullName>
    </submittedName>
</protein>
<dbReference type="EMBL" id="JAMTCG010000006">
    <property type="protein sequence ID" value="MCP2162342.1"/>
    <property type="molecule type" value="Genomic_DNA"/>
</dbReference>
<keyword evidence="8" id="KW-1185">Reference proteome</keyword>
<evidence type="ECO:0000313" key="8">
    <source>
        <dbReference type="Proteomes" id="UP001205740"/>
    </source>
</evidence>
<dbReference type="InterPro" id="IPR005119">
    <property type="entry name" value="LysR_subst-bd"/>
</dbReference>
<organism evidence="7 8">
    <name type="scientific">Williamsia serinedens</name>
    <dbReference type="NCBI Taxonomy" id="391736"/>
    <lineage>
        <taxon>Bacteria</taxon>
        <taxon>Bacillati</taxon>
        <taxon>Actinomycetota</taxon>
        <taxon>Actinomycetes</taxon>
        <taxon>Mycobacteriales</taxon>
        <taxon>Nocardiaceae</taxon>
        <taxon>Williamsia</taxon>
    </lineage>
</organism>
<evidence type="ECO:0000256" key="1">
    <source>
        <dbReference type="ARBA" id="ARBA00009437"/>
    </source>
</evidence>
<dbReference type="PANTHER" id="PTHR30346:SF29">
    <property type="entry name" value="LYSR SUBSTRATE-BINDING"/>
    <property type="match status" value="1"/>
</dbReference>
<feature type="domain" description="HTH lysR-type" evidence="6">
    <location>
        <begin position="1"/>
        <end position="58"/>
    </location>
</feature>
<keyword evidence="2" id="KW-0805">Transcription regulation</keyword>
<dbReference type="RefSeq" id="WP_253655895.1">
    <property type="nucleotide sequence ID" value="NZ_BAAAOE010000005.1"/>
</dbReference>
<sequence length="312" mass="33313">MDVHRLRLLREFADRGSVGAVADAMRLTPSAVSQQLKVLGREAGIDLLEQDGRGLRLTDAGRALVLRADDVIAAVDRAADEMAAHARTTVGSVRLAMFPSAAALLLPGLLSRMAASGVAVVATDVDVPYASAPDTLADHDLVLTHRDERAPSVRSPRIRSSVVMREPVDLVVPPGHRLSGQDEVTLDDLADEDWISVRGGFPVDDVLLSLATITGVQPRVVHRINDFAVIEAMVADGHGVALIPRFAVRHPAVHQLVLAGVRAARVYEILHRPQALDRPVNASVADALRSLCEAVAASGQPRRYTVAGVRNS</sequence>
<gene>
    <name evidence="7" type="ORF">LX12_003546</name>
</gene>
<dbReference type="CDD" id="cd00090">
    <property type="entry name" value="HTH_ARSR"/>
    <property type="match status" value="1"/>
</dbReference>